<sequence>MPSPNWLSNLKWRVRVSKNIREIDSRNVAPKKHPLDAPLAISLTSFPARFDTLALTLRCLLAQTIRPDAVILWVAESDFPELPQDVLDLQLSGLDIQTCEDIKSYKKLIPCLLENPDRYIVTADDDVHYEADWLEKLVSSSMRNTGKIISCRSHRIEYDTDGKLLPYAQWKKNIGVATASGEIFATGVCGVLYPPHCLDPRVTDIETFMRLCPSTDDVWLYWMARLAGTEVHHLGPKRRIVEWPSSQTVSLRQKNYGSDPDNGNDRAIAAMIEHFGQPGQQK</sequence>
<protein>
    <submittedName>
        <fullName evidence="2">Fucose 4-O-acetylase</fullName>
    </submittedName>
</protein>
<evidence type="ECO:0000313" key="3">
    <source>
        <dbReference type="Proteomes" id="UP000051086"/>
    </source>
</evidence>
<dbReference type="OrthoDB" id="5465469at2"/>
<evidence type="ECO:0000313" key="1">
    <source>
        <dbReference type="EMBL" id="CUH69884.1"/>
    </source>
</evidence>
<evidence type="ECO:0000313" key="2">
    <source>
        <dbReference type="EMBL" id="CUH73271.1"/>
    </source>
</evidence>
<gene>
    <name evidence="1" type="ORF">TL5118_03854</name>
    <name evidence="2" type="ORF">TL5120_03078</name>
</gene>
<dbReference type="EMBL" id="CYSC01000038">
    <property type="protein sequence ID" value="CUH73271.1"/>
    <property type="molecule type" value="Genomic_DNA"/>
</dbReference>
<dbReference type="EMBL" id="CYSB01000041">
    <property type="protein sequence ID" value="CUH69884.1"/>
    <property type="molecule type" value="Genomic_DNA"/>
</dbReference>
<proteinExistence type="predicted"/>
<dbReference type="Proteomes" id="UP000051887">
    <property type="component" value="Unassembled WGS sequence"/>
</dbReference>
<accession>A0A0P1FWE7</accession>
<name>A0A0P1FWE7_9RHOB</name>
<dbReference type="Proteomes" id="UP000051086">
    <property type="component" value="Unassembled WGS sequence"/>
</dbReference>
<dbReference type="AlphaFoldDB" id="A0A0P1FWE7"/>
<dbReference type="InterPro" id="IPR029044">
    <property type="entry name" value="Nucleotide-diphossugar_trans"/>
</dbReference>
<reference evidence="2 4" key="2">
    <citation type="submission" date="2015-09" db="EMBL/GenBank/DDBJ databases">
        <authorList>
            <consortium name="Swine Surveillance"/>
        </authorList>
    </citation>
    <scope>NUCLEOTIDE SEQUENCE [LARGE SCALE GENOMIC DNA]</scope>
    <source>
        <strain evidence="2 4">5120</strain>
    </source>
</reference>
<dbReference type="SUPFAM" id="SSF53448">
    <property type="entry name" value="Nucleotide-diphospho-sugar transferases"/>
    <property type="match status" value="1"/>
</dbReference>
<organism evidence="2 4">
    <name type="scientific">Thalassovita autumnalis</name>
    <dbReference type="NCBI Taxonomy" id="2072972"/>
    <lineage>
        <taxon>Bacteria</taxon>
        <taxon>Pseudomonadati</taxon>
        <taxon>Pseudomonadota</taxon>
        <taxon>Alphaproteobacteria</taxon>
        <taxon>Rhodobacterales</taxon>
        <taxon>Roseobacteraceae</taxon>
        <taxon>Thalassovita</taxon>
    </lineage>
</organism>
<evidence type="ECO:0000313" key="4">
    <source>
        <dbReference type="Proteomes" id="UP000051887"/>
    </source>
</evidence>
<keyword evidence="3" id="KW-1185">Reference proteome</keyword>
<reference evidence="1 3" key="1">
    <citation type="submission" date="2015-09" db="EMBL/GenBank/DDBJ databases">
        <authorList>
            <person name="Rodrigo-Torres L."/>
            <person name="Arahal D.R."/>
        </authorList>
    </citation>
    <scope>NUCLEOTIDE SEQUENCE [LARGE SCALE GENOMIC DNA]</scope>
    <source>
        <strain evidence="1 3">CECT 5118</strain>
    </source>
</reference>